<dbReference type="InterPro" id="IPR052904">
    <property type="entry name" value="Acyl-CoA_dehydrogenase-like"/>
</dbReference>
<gene>
    <name evidence="3" type="ORF">JBF12_44595</name>
</gene>
<keyword evidence="1" id="KW-0285">Flavoprotein</keyword>
<dbReference type="PANTHER" id="PTHR42707:SF3">
    <property type="entry name" value="ACYL-COA DEHYDROGENASE AIDB-RELATED"/>
    <property type="match status" value="1"/>
</dbReference>
<dbReference type="InterPro" id="IPR009075">
    <property type="entry name" value="AcylCo_DH/oxidase_C"/>
</dbReference>
<sequence>KHSTEDLREGAHLRPRTKVMGAVARVRHTLAQALHHARHRRTFGKLLVEHPLMTNVLADLALESEAATVLSMRIARAVDRAGVDANEAALARVGTALGKYWLCKRAPAFVNEAQECLGGAGYVE</sequence>
<keyword evidence="4" id="KW-1185">Reference proteome</keyword>
<evidence type="ECO:0000259" key="2">
    <source>
        <dbReference type="Pfam" id="PF00441"/>
    </source>
</evidence>
<dbReference type="InterPro" id="IPR036250">
    <property type="entry name" value="AcylCo_DH-like_C"/>
</dbReference>
<dbReference type="Gene3D" id="1.20.140.10">
    <property type="entry name" value="Butyryl-CoA Dehydrogenase, subunit A, domain 3"/>
    <property type="match status" value="1"/>
</dbReference>
<proteinExistence type="predicted"/>
<dbReference type="Pfam" id="PF00441">
    <property type="entry name" value="Acyl-CoA_dh_1"/>
    <property type="match status" value="1"/>
</dbReference>
<accession>A0ABS0RR19</accession>
<dbReference type="PANTHER" id="PTHR42707">
    <property type="entry name" value="ACYL-COA DEHYDROGENASE"/>
    <property type="match status" value="1"/>
</dbReference>
<dbReference type="SUPFAM" id="SSF47203">
    <property type="entry name" value="Acyl-CoA dehydrogenase C-terminal domain-like"/>
    <property type="match status" value="1"/>
</dbReference>
<comment type="caution">
    <text evidence="3">The sequence shown here is derived from an EMBL/GenBank/DDBJ whole genome shotgun (WGS) entry which is preliminary data.</text>
</comment>
<dbReference type="EMBL" id="JAEEAQ010001066">
    <property type="protein sequence ID" value="MBI0319916.1"/>
    <property type="molecule type" value="Genomic_DNA"/>
</dbReference>
<protein>
    <recommendedName>
        <fullName evidence="2">Acyl-CoA dehydrogenase/oxidase C-terminal domain-containing protein</fullName>
    </recommendedName>
</protein>
<feature type="non-terminal residue" evidence="3">
    <location>
        <position position="1"/>
    </location>
</feature>
<evidence type="ECO:0000313" key="4">
    <source>
        <dbReference type="Proteomes" id="UP000638849"/>
    </source>
</evidence>
<reference evidence="3 4" key="1">
    <citation type="submission" date="2020-12" db="EMBL/GenBank/DDBJ databases">
        <authorList>
            <person name="Kusuma A.B."/>
            <person name="Nouioui I."/>
            <person name="Goodfellow M."/>
        </authorList>
    </citation>
    <scope>NUCLEOTIDE SEQUENCE [LARGE SCALE GENOMIC DNA]</scope>
    <source>
        <strain evidence="3 4">DSM 41764</strain>
    </source>
</reference>
<dbReference type="Proteomes" id="UP000638849">
    <property type="component" value="Unassembled WGS sequence"/>
</dbReference>
<name>A0ABS0RR19_9ACTN</name>
<organism evidence="3 4">
    <name type="scientific">Streptomyces javensis</name>
    <dbReference type="NCBI Taxonomy" id="114698"/>
    <lineage>
        <taxon>Bacteria</taxon>
        <taxon>Bacillati</taxon>
        <taxon>Actinomycetota</taxon>
        <taxon>Actinomycetes</taxon>
        <taxon>Kitasatosporales</taxon>
        <taxon>Streptomycetaceae</taxon>
        <taxon>Streptomyces</taxon>
        <taxon>Streptomyces violaceusniger group</taxon>
    </lineage>
</organism>
<feature type="domain" description="Acyl-CoA dehydrogenase/oxidase C-terminal" evidence="2">
    <location>
        <begin position="19"/>
        <end position="123"/>
    </location>
</feature>
<feature type="non-terminal residue" evidence="3">
    <location>
        <position position="124"/>
    </location>
</feature>
<evidence type="ECO:0000313" key="3">
    <source>
        <dbReference type="EMBL" id="MBI0319916.1"/>
    </source>
</evidence>
<evidence type="ECO:0000256" key="1">
    <source>
        <dbReference type="ARBA" id="ARBA00022630"/>
    </source>
</evidence>